<comment type="caution">
    <text evidence="5">The sequence shown here is derived from an EMBL/GenBank/DDBJ whole genome shotgun (WGS) entry which is preliminary data.</text>
</comment>
<keyword evidence="4" id="KW-0046">Antibiotic resistance</keyword>
<dbReference type="InterPro" id="IPR028345">
    <property type="entry name" value="Antibiotic_NAT-like"/>
</dbReference>
<evidence type="ECO:0000256" key="4">
    <source>
        <dbReference type="RuleBase" id="RU365031"/>
    </source>
</evidence>
<reference evidence="5 6" key="1">
    <citation type="submission" date="2019-10" db="EMBL/GenBank/DDBJ databases">
        <title>Bacillus aerolatum sp. nov., isolated from bioaerosol of sport playgrounds.</title>
        <authorList>
            <person name="Chen P."/>
            <person name="Zhang G."/>
        </authorList>
    </citation>
    <scope>NUCLEOTIDE SEQUENCE [LARGE SCALE GENOMIC DNA]</scope>
    <source>
        <strain evidence="5 6">CX253</strain>
    </source>
</reference>
<comment type="similarity">
    <text evidence="1 4">Belongs to the antibiotic N-acetyltransferase family.</text>
</comment>
<dbReference type="PANTHER" id="PTHR11104">
    <property type="entry name" value="AMINOGLYCOSIDE N3-ACETYLTRANSFERASE"/>
    <property type="match status" value="1"/>
</dbReference>
<dbReference type="AlphaFoldDB" id="A0A6I1FD19"/>
<name>A0A6I1FD19_9BACI</name>
<dbReference type="Proteomes" id="UP000429595">
    <property type="component" value="Unassembled WGS sequence"/>
</dbReference>
<evidence type="ECO:0000313" key="5">
    <source>
        <dbReference type="EMBL" id="KAB7705359.1"/>
    </source>
</evidence>
<keyword evidence="3 4" id="KW-0012">Acyltransferase</keyword>
<accession>A0A6I1FD19</accession>
<dbReference type="EMBL" id="WEIO01000009">
    <property type="protein sequence ID" value="KAB7705359.1"/>
    <property type="molecule type" value="Genomic_DNA"/>
</dbReference>
<dbReference type="Pfam" id="PF02522">
    <property type="entry name" value="Antibiotic_NAT"/>
    <property type="match status" value="1"/>
</dbReference>
<dbReference type="PANTHER" id="PTHR11104:SF0">
    <property type="entry name" value="SPBETA PROPHAGE-DERIVED AMINOGLYCOSIDE N(3')-ACETYLTRANSFERASE-LIKE PROTEIN YOKD"/>
    <property type="match status" value="1"/>
</dbReference>
<evidence type="ECO:0000256" key="2">
    <source>
        <dbReference type="ARBA" id="ARBA00022679"/>
    </source>
</evidence>
<organism evidence="5 6">
    <name type="scientific">Bacillus aerolatus</name>
    <dbReference type="NCBI Taxonomy" id="2653354"/>
    <lineage>
        <taxon>Bacteria</taxon>
        <taxon>Bacillati</taxon>
        <taxon>Bacillota</taxon>
        <taxon>Bacilli</taxon>
        <taxon>Bacillales</taxon>
        <taxon>Bacillaceae</taxon>
        <taxon>Bacillus</taxon>
    </lineage>
</organism>
<keyword evidence="6" id="KW-1185">Reference proteome</keyword>
<evidence type="ECO:0000256" key="3">
    <source>
        <dbReference type="ARBA" id="ARBA00023315"/>
    </source>
</evidence>
<dbReference type="GO" id="GO:0046677">
    <property type="term" value="P:response to antibiotic"/>
    <property type="evidence" value="ECO:0007669"/>
    <property type="project" value="UniProtKB-KW"/>
</dbReference>
<proteinExistence type="inferred from homology"/>
<dbReference type="EC" id="2.3.1.-" evidence="4"/>
<dbReference type="RefSeq" id="WP_152153307.1">
    <property type="nucleotide sequence ID" value="NZ_WEIO01000009.1"/>
</dbReference>
<sequence length="270" mass="30398">MTSKQLIQRTKSLITTETLKKDFLSLGLKRGEVAMVHSSLRSLGWVAGGEIAVVQALMEAVTNEGTIVMPAQTTHNTDPQYWQHPPVPEDWWPGIRYMMPAYLPDITPTLGMGRIAETFRTFPDVKRSPHPSSSFTAWGKHADLIITDHSLDFAFGEQSPLARLYELDGYVLFIGTDYSTCTAMHLGEFRSNDGRNSFKQGSAMMENGERVWKTYQELEESSELFNEIGSSFEKKGEVINGKVAQSTCKLIKIRPLVDFTSRYFNNLSTQ</sequence>
<evidence type="ECO:0000256" key="1">
    <source>
        <dbReference type="ARBA" id="ARBA00006383"/>
    </source>
</evidence>
<dbReference type="InterPro" id="IPR003679">
    <property type="entry name" value="Amioglycoside_AcTrfase"/>
</dbReference>
<dbReference type="SUPFAM" id="SSF110710">
    <property type="entry name" value="TTHA0583/YokD-like"/>
    <property type="match status" value="1"/>
</dbReference>
<keyword evidence="2 4" id="KW-0808">Transferase</keyword>
<gene>
    <name evidence="5" type="ORF">F9802_14775</name>
</gene>
<protein>
    <recommendedName>
        <fullName evidence="4">Aminoglycoside N(3)-acetyltransferase</fullName>
        <ecNumber evidence="4">2.3.1.-</ecNumber>
    </recommendedName>
</protein>
<comment type="catalytic activity">
    <reaction evidence="4">
        <text>a 2-deoxystreptamine antibiotic + acetyl-CoA = an N(3)-acetyl-2-deoxystreptamine antibiotic + CoA + H(+)</text>
        <dbReference type="Rhea" id="RHEA:12665"/>
        <dbReference type="ChEBI" id="CHEBI:15378"/>
        <dbReference type="ChEBI" id="CHEBI:57287"/>
        <dbReference type="ChEBI" id="CHEBI:57288"/>
        <dbReference type="ChEBI" id="CHEBI:57921"/>
        <dbReference type="ChEBI" id="CHEBI:77452"/>
        <dbReference type="EC" id="2.3.1.81"/>
    </reaction>
</comment>
<evidence type="ECO:0000313" key="6">
    <source>
        <dbReference type="Proteomes" id="UP000429595"/>
    </source>
</evidence>
<dbReference type="GO" id="GO:0046353">
    <property type="term" value="F:aminoglycoside 3-N-acetyltransferase activity"/>
    <property type="evidence" value="ECO:0007669"/>
    <property type="project" value="UniProtKB-EC"/>
</dbReference>